<dbReference type="OrthoDB" id="662946at2759"/>
<proteinExistence type="predicted"/>
<reference evidence="2" key="2">
    <citation type="submission" date="2013-04" db="UniProtKB">
        <authorList>
            <consortium name="EnsemblPlants"/>
        </authorList>
    </citation>
    <scope>IDENTIFICATION</scope>
</reference>
<evidence type="ECO:0000313" key="3">
    <source>
        <dbReference type="Proteomes" id="UP000006038"/>
    </source>
</evidence>
<evidence type="ECO:0000256" key="1">
    <source>
        <dbReference type="SAM" id="MobiDB-lite"/>
    </source>
</evidence>
<dbReference type="Gramene" id="OB01G26140.1">
    <property type="protein sequence ID" value="OB01G26140.1"/>
    <property type="gene ID" value="OB01G26140"/>
</dbReference>
<gene>
    <name evidence="2" type="primary">LOC102714424</name>
</gene>
<protein>
    <recommendedName>
        <fullName evidence="4">BZIP domain-containing protein</fullName>
    </recommendedName>
</protein>
<dbReference type="eggNOG" id="ENOG502R7DT">
    <property type="taxonomic scope" value="Eukaryota"/>
</dbReference>
<keyword evidence="3" id="KW-1185">Reference proteome</keyword>
<evidence type="ECO:0008006" key="4">
    <source>
        <dbReference type="Google" id="ProtNLM"/>
    </source>
</evidence>
<reference evidence="2" key="1">
    <citation type="journal article" date="2013" name="Nat. Commun.">
        <title>Whole-genome sequencing of Oryza brachyantha reveals mechanisms underlying Oryza genome evolution.</title>
        <authorList>
            <person name="Chen J."/>
            <person name="Huang Q."/>
            <person name="Gao D."/>
            <person name="Wang J."/>
            <person name="Lang Y."/>
            <person name="Liu T."/>
            <person name="Li B."/>
            <person name="Bai Z."/>
            <person name="Luis Goicoechea J."/>
            <person name="Liang C."/>
            <person name="Chen C."/>
            <person name="Zhang W."/>
            <person name="Sun S."/>
            <person name="Liao Y."/>
            <person name="Zhang X."/>
            <person name="Yang L."/>
            <person name="Song C."/>
            <person name="Wang M."/>
            <person name="Shi J."/>
            <person name="Liu G."/>
            <person name="Liu J."/>
            <person name="Zhou H."/>
            <person name="Zhou W."/>
            <person name="Yu Q."/>
            <person name="An N."/>
            <person name="Chen Y."/>
            <person name="Cai Q."/>
            <person name="Wang B."/>
            <person name="Liu B."/>
            <person name="Min J."/>
            <person name="Huang Y."/>
            <person name="Wu H."/>
            <person name="Li Z."/>
            <person name="Zhang Y."/>
            <person name="Yin Y."/>
            <person name="Song W."/>
            <person name="Jiang J."/>
            <person name="Jackson S.A."/>
            <person name="Wing R.A."/>
            <person name="Wang J."/>
            <person name="Chen M."/>
        </authorList>
    </citation>
    <scope>NUCLEOTIDE SEQUENCE [LARGE SCALE GENOMIC DNA]</scope>
    <source>
        <strain evidence="2">cv. IRGC 101232</strain>
    </source>
</reference>
<dbReference type="KEGG" id="obr:102714424"/>
<name>J3L058_ORYBR</name>
<organism evidence="2">
    <name type="scientific">Oryza brachyantha</name>
    <name type="common">malo sina</name>
    <dbReference type="NCBI Taxonomy" id="4533"/>
    <lineage>
        <taxon>Eukaryota</taxon>
        <taxon>Viridiplantae</taxon>
        <taxon>Streptophyta</taxon>
        <taxon>Embryophyta</taxon>
        <taxon>Tracheophyta</taxon>
        <taxon>Spermatophyta</taxon>
        <taxon>Magnoliopsida</taxon>
        <taxon>Liliopsida</taxon>
        <taxon>Poales</taxon>
        <taxon>Poaceae</taxon>
        <taxon>BOP clade</taxon>
        <taxon>Oryzoideae</taxon>
        <taxon>Oryzeae</taxon>
        <taxon>Oryzinae</taxon>
        <taxon>Oryza</taxon>
    </lineage>
</organism>
<dbReference type="AlphaFoldDB" id="J3L058"/>
<dbReference type="RefSeq" id="XP_006645916.1">
    <property type="nucleotide sequence ID" value="XM_006645853.2"/>
</dbReference>
<dbReference type="GeneID" id="102714424"/>
<evidence type="ECO:0000313" key="2">
    <source>
        <dbReference type="EnsemblPlants" id="OB01G26140.1"/>
    </source>
</evidence>
<accession>J3L058</accession>
<dbReference type="HOGENOM" id="CLU_143252_0_0_1"/>
<dbReference type="CDD" id="cd14686">
    <property type="entry name" value="bZIP"/>
    <property type="match status" value="1"/>
</dbReference>
<feature type="region of interest" description="Disordered" evidence="1">
    <location>
        <begin position="79"/>
        <end position="109"/>
    </location>
</feature>
<feature type="region of interest" description="Disordered" evidence="1">
    <location>
        <begin position="1"/>
        <end position="29"/>
    </location>
</feature>
<dbReference type="OMA" id="CACGMSA"/>
<dbReference type="EnsemblPlants" id="OB01G26140.1">
    <property type="protein sequence ID" value="OB01G26140.1"/>
    <property type="gene ID" value="OB01G26140"/>
</dbReference>
<dbReference type="Proteomes" id="UP000006038">
    <property type="component" value="Chromosome 1"/>
</dbReference>
<sequence length="109" mass="11828">MADNSGYPSKQMKVALARRQAHNKSLQDQNEQLKLENEKLRRENYAIKMQGFKKSCCACGMSAEHACLGTEIGRLYGGAATQETGAKPEEVEPPLPPAAGAKPDEPPSK</sequence>